<dbReference type="PROSITE" id="PS00463">
    <property type="entry name" value="ZN2_CY6_FUNGAL_1"/>
    <property type="match status" value="1"/>
</dbReference>
<feature type="region of interest" description="Disordered" evidence="2">
    <location>
        <begin position="1"/>
        <end position="53"/>
    </location>
</feature>
<feature type="domain" description="Zn(2)-C6 fungal-type" evidence="3">
    <location>
        <begin position="57"/>
        <end position="87"/>
    </location>
</feature>
<reference evidence="5" key="3">
    <citation type="journal article" date="2018" name="Mol. Plant Microbe Interact.">
        <title>Genome sequence resources for the wheat stripe rust pathogen (Puccinia striiformis f. sp. tritici) and the barley stripe rust pathogen (Puccinia striiformis f. sp. hordei).</title>
        <authorList>
            <person name="Xia C."/>
            <person name="Wang M."/>
            <person name="Yin C."/>
            <person name="Cornejo O.E."/>
            <person name="Hulbert S.H."/>
            <person name="Chen X."/>
        </authorList>
    </citation>
    <scope>NUCLEOTIDE SEQUENCE [LARGE SCALE GENOMIC DNA]</scope>
    <source>
        <strain evidence="5">93TX-2</strain>
    </source>
</reference>
<keyword evidence="1" id="KW-0539">Nucleus</keyword>
<dbReference type="GO" id="GO:0008270">
    <property type="term" value="F:zinc ion binding"/>
    <property type="evidence" value="ECO:0007669"/>
    <property type="project" value="InterPro"/>
</dbReference>
<sequence length="100" mass="11483">MEVINGGNPSFGFQWTDGQGNGQQETNQQQQQEPKDMEQQQQQQQSTKRRRYRIPRSCDRCRTSKIKCVYEDGQCTACVNIGVICTFANPGSLRERPPTR</sequence>
<keyword evidence="5" id="KW-1185">Reference proteome</keyword>
<evidence type="ECO:0000313" key="4">
    <source>
        <dbReference type="EMBL" id="POW15219.1"/>
    </source>
</evidence>
<dbReference type="InterPro" id="IPR001138">
    <property type="entry name" value="Zn2Cys6_DnaBD"/>
</dbReference>
<evidence type="ECO:0000256" key="2">
    <source>
        <dbReference type="SAM" id="MobiDB-lite"/>
    </source>
</evidence>
<dbReference type="SUPFAM" id="SSF57701">
    <property type="entry name" value="Zn2/Cys6 DNA-binding domain"/>
    <property type="match status" value="1"/>
</dbReference>
<comment type="caution">
    <text evidence="4">The sequence shown here is derived from an EMBL/GenBank/DDBJ whole genome shotgun (WGS) entry which is preliminary data.</text>
</comment>
<dbReference type="OrthoDB" id="4456959at2759"/>
<gene>
    <name evidence="4" type="ORF">PSHT_07130</name>
</gene>
<dbReference type="EMBL" id="PKSM01000086">
    <property type="protein sequence ID" value="POW15219.1"/>
    <property type="molecule type" value="Genomic_DNA"/>
</dbReference>
<dbReference type="VEuPathDB" id="FungiDB:PSHT_07130"/>
<dbReference type="GO" id="GO:0000981">
    <property type="term" value="F:DNA-binding transcription factor activity, RNA polymerase II-specific"/>
    <property type="evidence" value="ECO:0007669"/>
    <property type="project" value="InterPro"/>
</dbReference>
<dbReference type="PANTHER" id="PTHR46910">
    <property type="entry name" value="TRANSCRIPTION FACTOR PDR1"/>
    <property type="match status" value="1"/>
</dbReference>
<proteinExistence type="predicted"/>
<accession>A0A2S4W0E7</accession>
<reference evidence="5" key="2">
    <citation type="journal article" date="2018" name="BMC Genomics">
        <title>Genomic insights into host adaptation between the wheat stripe rust pathogen (Puccinia striiformis f. sp. tritici) and the barley stripe rust pathogen (Puccinia striiformis f. sp. hordei).</title>
        <authorList>
            <person name="Xia C."/>
            <person name="Wang M."/>
            <person name="Yin C."/>
            <person name="Cornejo O.E."/>
            <person name="Hulbert S.H."/>
            <person name="Chen X."/>
        </authorList>
    </citation>
    <scope>NUCLEOTIDE SEQUENCE [LARGE SCALE GENOMIC DNA]</scope>
    <source>
        <strain evidence="5">93TX-2</strain>
    </source>
</reference>
<dbReference type="Gene3D" id="4.10.240.10">
    <property type="entry name" value="Zn(2)-C6 fungal-type DNA-binding domain"/>
    <property type="match status" value="1"/>
</dbReference>
<feature type="non-terminal residue" evidence="4">
    <location>
        <position position="100"/>
    </location>
</feature>
<dbReference type="SMART" id="SM00066">
    <property type="entry name" value="GAL4"/>
    <property type="match status" value="1"/>
</dbReference>
<name>A0A2S4W0E7_9BASI</name>
<dbReference type="Pfam" id="PF00172">
    <property type="entry name" value="Zn_clus"/>
    <property type="match status" value="1"/>
</dbReference>
<protein>
    <recommendedName>
        <fullName evidence="3">Zn(2)-C6 fungal-type domain-containing protein</fullName>
    </recommendedName>
</protein>
<evidence type="ECO:0000313" key="5">
    <source>
        <dbReference type="Proteomes" id="UP000238274"/>
    </source>
</evidence>
<dbReference type="VEuPathDB" id="FungiDB:PSTT_17094"/>
<organism evidence="4 5">
    <name type="scientific">Puccinia striiformis</name>
    <dbReference type="NCBI Taxonomy" id="27350"/>
    <lineage>
        <taxon>Eukaryota</taxon>
        <taxon>Fungi</taxon>
        <taxon>Dikarya</taxon>
        <taxon>Basidiomycota</taxon>
        <taxon>Pucciniomycotina</taxon>
        <taxon>Pucciniomycetes</taxon>
        <taxon>Pucciniales</taxon>
        <taxon>Pucciniaceae</taxon>
        <taxon>Puccinia</taxon>
    </lineage>
</organism>
<dbReference type="PROSITE" id="PS50048">
    <property type="entry name" value="ZN2_CY6_FUNGAL_2"/>
    <property type="match status" value="1"/>
</dbReference>
<dbReference type="AlphaFoldDB" id="A0A2S4W0E7"/>
<feature type="compositionally biased region" description="Low complexity" evidence="2">
    <location>
        <begin position="22"/>
        <end position="32"/>
    </location>
</feature>
<dbReference type="InterPro" id="IPR036864">
    <property type="entry name" value="Zn2-C6_fun-type_DNA-bd_sf"/>
</dbReference>
<evidence type="ECO:0000256" key="1">
    <source>
        <dbReference type="ARBA" id="ARBA00023242"/>
    </source>
</evidence>
<dbReference type="CDD" id="cd00067">
    <property type="entry name" value="GAL4"/>
    <property type="match status" value="1"/>
</dbReference>
<evidence type="ECO:0000259" key="3">
    <source>
        <dbReference type="PROSITE" id="PS50048"/>
    </source>
</evidence>
<reference evidence="4 5" key="1">
    <citation type="submission" date="2017-12" db="EMBL/GenBank/DDBJ databases">
        <title>Gene loss provides genomic basis for host adaptation in cereal stripe rust fungi.</title>
        <authorList>
            <person name="Xia C."/>
        </authorList>
    </citation>
    <scope>NUCLEOTIDE SEQUENCE [LARGE SCALE GENOMIC DNA]</scope>
    <source>
        <strain evidence="4 5">93TX-2</strain>
    </source>
</reference>
<dbReference type="PANTHER" id="PTHR46910:SF1">
    <property type="entry name" value="MISCELLANEOUS ZN(II)2CYS6 TRANSCRIPTION FACTOR (EUROFUNG)-RELATED"/>
    <property type="match status" value="1"/>
</dbReference>
<dbReference type="InterPro" id="IPR050987">
    <property type="entry name" value="AtrR-like"/>
</dbReference>
<feature type="compositionally biased region" description="Polar residues" evidence="2">
    <location>
        <begin position="7"/>
        <end position="17"/>
    </location>
</feature>
<dbReference type="Proteomes" id="UP000238274">
    <property type="component" value="Unassembled WGS sequence"/>
</dbReference>